<evidence type="ECO:0000256" key="1">
    <source>
        <dbReference type="SAM" id="MobiDB-lite"/>
    </source>
</evidence>
<feature type="compositionally biased region" description="Basic and acidic residues" evidence="1">
    <location>
        <begin position="244"/>
        <end position="254"/>
    </location>
</feature>
<name>A0A411CU39_9CAUD</name>
<dbReference type="KEGG" id="vg:65118973"/>
<keyword evidence="4" id="KW-1185">Reference proteome</keyword>
<evidence type="ECO:0000313" key="4">
    <source>
        <dbReference type="Proteomes" id="UP000289329"/>
    </source>
</evidence>
<proteinExistence type="predicted"/>
<feature type="region of interest" description="Disordered" evidence="1">
    <location>
        <begin position="230"/>
        <end position="254"/>
    </location>
</feature>
<evidence type="ECO:0000259" key="2">
    <source>
        <dbReference type="Pfam" id="PF21722"/>
    </source>
</evidence>
<reference evidence="3 4" key="1">
    <citation type="submission" date="2019-01" db="EMBL/GenBank/DDBJ databases">
        <authorList>
            <person name="Gales J.M."/>
            <person name="Amanuel B.M."/>
            <person name="Anspach C.J."/>
            <person name="Chiquito R.J."/>
            <person name="Hall J.T."/>
            <person name="Hotaki K."/>
            <person name="Lozano B."/>
            <person name="Aloor H.L."/>
            <person name="Leadon S.A."/>
            <person name="Fogarty M.P."/>
            <person name="Washington J.M."/>
            <person name="Garlena R.A."/>
            <person name="Russell D.A."/>
            <person name="Pope W.H."/>
            <person name="Jacobs-Sera D."/>
            <person name="Hatfull G.F."/>
        </authorList>
    </citation>
    <scope>NUCLEOTIDE SEQUENCE [LARGE SCALE GENOMIC DNA]</scope>
</reference>
<dbReference type="Pfam" id="PF21722">
    <property type="entry name" value="Gly_rich_2"/>
    <property type="match status" value="1"/>
</dbReference>
<gene>
    <name evidence="3" type="primary">45</name>
    <name evidence="3" type="ORF">SEA_IDYN_45</name>
</gene>
<protein>
    <submittedName>
        <fullName evidence="3">Minor tail protein</fullName>
    </submittedName>
</protein>
<dbReference type="EMBL" id="MK433272">
    <property type="protein sequence ID" value="QAY17393.1"/>
    <property type="molecule type" value="Genomic_DNA"/>
</dbReference>
<dbReference type="GeneID" id="65118973"/>
<dbReference type="Proteomes" id="UP000289329">
    <property type="component" value="Segment"/>
</dbReference>
<feature type="domain" description="Glycine-rich" evidence="2">
    <location>
        <begin position="182"/>
        <end position="232"/>
    </location>
</feature>
<accession>A0A411CU39</accession>
<dbReference type="RefSeq" id="YP_010101261.1">
    <property type="nucleotide sequence ID" value="NC_055789.1"/>
</dbReference>
<organism evidence="3 4">
    <name type="scientific">Gordonia phage IDyn</name>
    <dbReference type="NCBI Taxonomy" id="2510506"/>
    <lineage>
        <taxon>Viruses</taxon>
        <taxon>Duplodnaviria</taxon>
        <taxon>Heunggongvirae</taxon>
        <taxon>Uroviricota</taxon>
        <taxon>Caudoviricetes</taxon>
        <taxon>Zierdtviridae</taxon>
        <taxon>Emilbogenvirinae</taxon>
        <taxon>Sukkupivirus</taxon>
        <taxon>Sukkupivirus idyn</taxon>
    </lineage>
</organism>
<evidence type="ECO:0000313" key="3">
    <source>
        <dbReference type="EMBL" id="QAY17393.1"/>
    </source>
</evidence>
<sequence>MWTPSPQPDTPINPGLGWSLDGVLDPIADPVQGWTVKRQLLALMETHAEFRAGIKAILTGQQTAQAYSTAAIVAKLIGIAPSRTLGGGEGEAIDALIKAYLTGWVNTLGTFTARGAFSSKGTYPAAAAFTGGLHVSLGGTAFGQYSSSAEAFAHLAGSATATASFSAAAAYGAMPPVVTQYTAPGTFPISAPSWANRVEVVFIGGGGGGGGHAANSVLTGKGGGASTWVSGGPDARGQLPRGGRAVEYHDRRRR</sequence>
<dbReference type="InterPro" id="IPR049304">
    <property type="entry name" value="Gly_rich_dom"/>
</dbReference>